<reference evidence="2" key="1">
    <citation type="submission" date="2021-04" db="EMBL/GenBank/DDBJ databases">
        <title>Biosynthetic gene clusters of Dactylosporangioum roseum.</title>
        <authorList>
            <person name="Hartkoorn R.C."/>
            <person name="Beaudoing E."/>
            <person name="Hot D."/>
            <person name="Moureu S."/>
        </authorList>
    </citation>
    <scope>NUCLEOTIDE SEQUENCE</scope>
    <source>
        <strain evidence="2">NRRL B-16295</strain>
    </source>
</reference>
<name>A0ABY5Z147_9ACTN</name>
<keyword evidence="1" id="KW-0472">Membrane</keyword>
<keyword evidence="1" id="KW-1133">Transmembrane helix</keyword>
<dbReference type="EMBL" id="CP073721">
    <property type="protein sequence ID" value="UWZ34214.1"/>
    <property type="molecule type" value="Genomic_DNA"/>
</dbReference>
<feature type="transmembrane region" description="Helical" evidence="1">
    <location>
        <begin position="87"/>
        <end position="106"/>
    </location>
</feature>
<gene>
    <name evidence="2" type="ORF">Drose_23550</name>
</gene>
<keyword evidence="1" id="KW-0812">Transmembrane</keyword>
<feature type="transmembrane region" description="Helical" evidence="1">
    <location>
        <begin position="118"/>
        <end position="143"/>
    </location>
</feature>
<dbReference type="Proteomes" id="UP001058271">
    <property type="component" value="Chromosome"/>
</dbReference>
<sequence length="197" mass="20781">MTDRVSSHSSEAFLHDEMRHPSAPGTPGASYPPRPSARPPAALYVALSLLLLGGLLTFVDWYVDRRFLADMFRGSDDMAEILPKFSIARLVASAVGVVAALGLLVATFRGVNWARTLLAVACFGYALANIGAALSAAFLLVAGRGAFNEGGDTTSTHVSVLNGLSLAVDVILFLMVMVCALILLTGRTKAFTKAPSR</sequence>
<keyword evidence="3" id="KW-1185">Reference proteome</keyword>
<accession>A0ABY5Z147</accession>
<evidence type="ECO:0000313" key="3">
    <source>
        <dbReference type="Proteomes" id="UP001058271"/>
    </source>
</evidence>
<feature type="transmembrane region" description="Helical" evidence="1">
    <location>
        <begin position="41"/>
        <end position="63"/>
    </location>
</feature>
<proteinExistence type="predicted"/>
<dbReference type="RefSeq" id="WP_260723516.1">
    <property type="nucleotide sequence ID" value="NZ_BAAABS010000025.1"/>
</dbReference>
<protein>
    <submittedName>
        <fullName evidence="2">Uncharacterized protein</fullName>
    </submittedName>
</protein>
<evidence type="ECO:0000313" key="2">
    <source>
        <dbReference type="EMBL" id="UWZ34214.1"/>
    </source>
</evidence>
<feature type="transmembrane region" description="Helical" evidence="1">
    <location>
        <begin position="163"/>
        <end position="184"/>
    </location>
</feature>
<evidence type="ECO:0000256" key="1">
    <source>
        <dbReference type="SAM" id="Phobius"/>
    </source>
</evidence>
<organism evidence="2 3">
    <name type="scientific">Dactylosporangium roseum</name>
    <dbReference type="NCBI Taxonomy" id="47989"/>
    <lineage>
        <taxon>Bacteria</taxon>
        <taxon>Bacillati</taxon>
        <taxon>Actinomycetota</taxon>
        <taxon>Actinomycetes</taxon>
        <taxon>Micromonosporales</taxon>
        <taxon>Micromonosporaceae</taxon>
        <taxon>Dactylosporangium</taxon>
    </lineage>
</organism>